<dbReference type="PROSITE" id="PS00135">
    <property type="entry name" value="TRYPSIN_SER"/>
    <property type="match status" value="1"/>
</dbReference>
<accession>A0A8C8SLL6</accession>
<keyword evidence="14" id="KW-0325">Glycoprotein</keyword>
<dbReference type="PRINTS" id="PR00013">
    <property type="entry name" value="FNTYPEII"/>
</dbReference>
<keyword evidence="3 21" id="KW-0245">EGF-like domain</keyword>
<feature type="disulfide bond" evidence="21">
    <location>
        <begin position="191"/>
        <end position="200"/>
    </location>
</feature>
<dbReference type="EC" id="3.4.21.38" evidence="18"/>
<comment type="caution">
    <text evidence="21">Lacks conserved residue(s) required for the propagation of feature annotation.</text>
</comment>
<dbReference type="Pfam" id="PF00089">
    <property type="entry name" value="Trypsin"/>
    <property type="match status" value="1"/>
</dbReference>
<evidence type="ECO:0000259" key="30">
    <source>
        <dbReference type="PROSITE" id="PS51092"/>
    </source>
</evidence>
<feature type="region of interest" description="Disordered" evidence="25">
    <location>
        <begin position="304"/>
        <end position="333"/>
    </location>
</feature>
<dbReference type="Pfam" id="PF00040">
    <property type="entry name" value="fn2"/>
    <property type="match status" value="1"/>
</dbReference>
<evidence type="ECO:0000256" key="11">
    <source>
        <dbReference type="ARBA" id="ARBA00023084"/>
    </source>
</evidence>
<evidence type="ECO:0000256" key="8">
    <source>
        <dbReference type="ARBA" id="ARBA00022737"/>
    </source>
</evidence>
<dbReference type="Pfam" id="PF00008">
    <property type="entry name" value="EGF"/>
    <property type="match status" value="1"/>
</dbReference>
<comment type="catalytic activity">
    <reaction evidence="16">
        <text>Selective cleavage of Arg-|-Ile bonds in factor VII to form factor VIIa and factor XI to form factor XIa.</text>
        <dbReference type="EC" id="3.4.21.38"/>
    </reaction>
</comment>
<keyword evidence="8" id="KW-0677">Repeat</keyword>
<feature type="signal peptide" evidence="26">
    <location>
        <begin position="1"/>
        <end position="16"/>
    </location>
</feature>
<feature type="disulfide bond" evidence="23">
    <location>
        <begin position="53"/>
        <end position="80"/>
    </location>
</feature>
<keyword evidence="11" id="KW-0094">Blood coagulation</keyword>
<evidence type="ECO:0000256" key="9">
    <source>
        <dbReference type="ARBA" id="ARBA00022801"/>
    </source>
</evidence>
<dbReference type="InterPro" id="IPR000562">
    <property type="entry name" value="FN_type2_dom"/>
</dbReference>
<evidence type="ECO:0000256" key="14">
    <source>
        <dbReference type="ARBA" id="ARBA00023180"/>
    </source>
</evidence>
<feature type="disulfide bond" evidence="23">
    <location>
        <begin position="39"/>
        <end position="65"/>
    </location>
</feature>
<keyword evidence="2" id="KW-0964">Secreted</keyword>
<organism evidence="31 32">
    <name type="scientific">Pelusios castaneus</name>
    <name type="common">West African mud turtle</name>
    <dbReference type="NCBI Taxonomy" id="367368"/>
    <lineage>
        <taxon>Eukaryota</taxon>
        <taxon>Metazoa</taxon>
        <taxon>Chordata</taxon>
        <taxon>Craniata</taxon>
        <taxon>Vertebrata</taxon>
        <taxon>Euteleostomi</taxon>
        <taxon>Archelosauria</taxon>
        <taxon>Testudinata</taxon>
        <taxon>Testudines</taxon>
        <taxon>Pleurodira</taxon>
        <taxon>Pelomedusidae</taxon>
        <taxon>Pelusios</taxon>
    </lineage>
</organism>
<comment type="function">
    <text evidence="17">Factor XII is a serum glycoprotein that participates in the initiation of blood coagulation, fibrinolysis, and the generation of bradykinin and angiotensin. Prekallikrein is cleaved by factor XII to form kallikrein, which then cleaves factor XII first to alpha-factor XIIa and then trypsin cleaves it to beta-factor XIIa. Alpha-factor XIIa activates factor XI to factor XIa.</text>
</comment>
<dbReference type="InterPro" id="IPR001314">
    <property type="entry name" value="Peptidase_S1A"/>
</dbReference>
<evidence type="ECO:0000256" key="17">
    <source>
        <dbReference type="ARBA" id="ARBA00037517"/>
    </source>
</evidence>
<dbReference type="GO" id="GO:0005615">
    <property type="term" value="C:extracellular space"/>
    <property type="evidence" value="ECO:0007669"/>
    <property type="project" value="TreeGrafter"/>
</dbReference>
<dbReference type="InterPro" id="IPR000001">
    <property type="entry name" value="Kringle"/>
</dbReference>
<keyword evidence="7 26" id="KW-0732">Signal</keyword>
<dbReference type="InterPro" id="IPR009003">
    <property type="entry name" value="Peptidase_S1_PA"/>
</dbReference>
<evidence type="ECO:0000256" key="13">
    <source>
        <dbReference type="ARBA" id="ARBA00023157"/>
    </source>
</evidence>
<evidence type="ECO:0000256" key="6">
    <source>
        <dbReference type="ARBA" id="ARBA00022696"/>
    </source>
</evidence>
<dbReference type="PANTHER" id="PTHR24264:SF46">
    <property type="entry name" value="COAGULATION FACTOR XII"/>
    <property type="match status" value="1"/>
</dbReference>
<evidence type="ECO:0000256" key="24">
    <source>
        <dbReference type="RuleBase" id="RU363034"/>
    </source>
</evidence>
<reference evidence="31" key="2">
    <citation type="submission" date="2025-09" db="UniProtKB">
        <authorList>
            <consortium name="Ensembl"/>
        </authorList>
    </citation>
    <scope>IDENTIFICATION</scope>
</reference>
<evidence type="ECO:0000256" key="25">
    <source>
        <dbReference type="SAM" id="MobiDB-lite"/>
    </source>
</evidence>
<dbReference type="InterPro" id="IPR000083">
    <property type="entry name" value="Fibronectin_type1"/>
</dbReference>
<evidence type="ECO:0000256" key="5">
    <source>
        <dbReference type="ARBA" id="ARBA00022670"/>
    </source>
</evidence>
<evidence type="ECO:0000259" key="29">
    <source>
        <dbReference type="PROSITE" id="PS50240"/>
    </source>
</evidence>
<evidence type="ECO:0000256" key="18">
    <source>
        <dbReference type="ARBA" id="ARBA00039013"/>
    </source>
</evidence>
<keyword evidence="5 24" id="KW-0645">Protease</keyword>
<keyword evidence="6" id="KW-0356">Hemostasis</keyword>
<dbReference type="Gene3D" id="2.10.10.10">
    <property type="entry name" value="Fibronectin, type II, collagen-binding"/>
    <property type="match status" value="1"/>
</dbReference>
<keyword evidence="12" id="KW-0865">Zymogen</keyword>
<evidence type="ECO:0000256" key="10">
    <source>
        <dbReference type="ARBA" id="ARBA00022825"/>
    </source>
</evidence>
<protein>
    <recommendedName>
        <fullName evidence="19">Coagulation factor XII</fullName>
        <ecNumber evidence="18">3.4.21.38</ecNumber>
    </recommendedName>
    <alternativeName>
        <fullName evidence="20">Hageman factor</fullName>
    </alternativeName>
</protein>
<dbReference type="FunFam" id="2.10.25.10:FF:000255">
    <property type="entry name" value="Sushi, nidogen and EGF-like domains 1"/>
    <property type="match status" value="1"/>
</dbReference>
<evidence type="ECO:0000256" key="1">
    <source>
        <dbReference type="ARBA" id="ARBA00004613"/>
    </source>
</evidence>
<dbReference type="SMART" id="SM00020">
    <property type="entry name" value="Tryp_SPc"/>
    <property type="match status" value="1"/>
</dbReference>
<evidence type="ECO:0000256" key="16">
    <source>
        <dbReference type="ARBA" id="ARBA00036304"/>
    </source>
</evidence>
<dbReference type="Pfam" id="PF21795">
    <property type="entry name" value="JAG1-like_EGF2"/>
    <property type="match status" value="1"/>
</dbReference>
<keyword evidence="15" id="KW-0280">Fibrinolysis</keyword>
<dbReference type="GO" id="GO:0004252">
    <property type="term" value="F:serine-type endopeptidase activity"/>
    <property type="evidence" value="ECO:0007669"/>
    <property type="project" value="UniProtKB-EC"/>
</dbReference>
<sequence>MMSLLLLVLLLSTGETFPDRHAKPLRMQDAVTAASGEPCHFPFRYKRKMHHSCLRGGPPGPQPWCATTENYDQDQKWTLCGEEKRVTGSCQPNPCENGGTCRISQDGYFCVCPARFHGRRCQKERCFEEQLLAHFPEGEKWLRYRAPSVEECHCAKGHSVCRPVHGKACHTSPCLNGGRCLEVKRERVCSCPRGYAGRFCDIDQSQACYSGNGLLYRGTAHTTLSGTQCLPWDSHLLSQELSSHSLRDAHSWGLGRHAFCRNPDNDSWPWCYTLTEEKISWEFCSIPPCESQAADRLLGREFGEPRGTGSFPTGAKGAEEAAEPMSPSSCGQRYTKRMSSRSRVIGGMLALPASHPYLAALYLGEHFCGGTLIASCWVLTAAHCLQHRPNVSDISVGLGQTRYNSSGQDSAKLRVKDYILHENYSRSSQGHDIALVRLQVQSTGHCAEFSRSILPVCLPSASEPLNTSRPCEIAGWGHLYEGAGALSEYLQEAVLPIVPQEQCRSPTLHGARITVDMLCAGYLEGGTDACQGDSGGPLVCEEQGRATLRGIVSWGVGCGEQGKPGVYTNVAHYLDWIQGQTARQD</sequence>
<keyword evidence="13 23" id="KW-1015">Disulfide bond</keyword>
<comment type="subcellular location">
    <subcellularLocation>
        <location evidence="1">Secreted</location>
    </subcellularLocation>
</comment>
<dbReference type="InterPro" id="IPR013806">
    <property type="entry name" value="Kringle-like"/>
</dbReference>
<dbReference type="PANTHER" id="PTHR24264">
    <property type="entry name" value="TRYPSIN-RELATED"/>
    <property type="match status" value="1"/>
</dbReference>
<keyword evidence="9 24" id="KW-0378">Hydrolase</keyword>
<dbReference type="PROSITE" id="PS00021">
    <property type="entry name" value="KRINGLE_1"/>
    <property type="match status" value="1"/>
</dbReference>
<dbReference type="PROSITE" id="PS51092">
    <property type="entry name" value="FN2_2"/>
    <property type="match status" value="1"/>
</dbReference>
<evidence type="ECO:0000256" key="2">
    <source>
        <dbReference type="ARBA" id="ARBA00022525"/>
    </source>
</evidence>
<dbReference type="InterPro" id="IPR018114">
    <property type="entry name" value="TRYPSIN_HIS"/>
</dbReference>
<feature type="domain" description="Peptidase S1" evidence="29">
    <location>
        <begin position="344"/>
        <end position="582"/>
    </location>
</feature>
<dbReference type="InterPro" id="IPR043504">
    <property type="entry name" value="Peptidase_S1_PA_chymotrypsin"/>
</dbReference>
<evidence type="ECO:0000256" key="23">
    <source>
        <dbReference type="PROSITE-ProRule" id="PRU00479"/>
    </source>
</evidence>
<dbReference type="CDD" id="cd00062">
    <property type="entry name" value="FN2"/>
    <property type="match status" value="1"/>
</dbReference>
<dbReference type="InterPro" id="IPR050127">
    <property type="entry name" value="Serine_Proteases_S1"/>
</dbReference>
<feature type="domain" description="EGF-like" evidence="27">
    <location>
        <begin position="86"/>
        <end position="122"/>
    </location>
</feature>
<evidence type="ECO:0000259" key="27">
    <source>
        <dbReference type="PROSITE" id="PS50026"/>
    </source>
</evidence>
<evidence type="ECO:0000256" key="20">
    <source>
        <dbReference type="ARBA" id="ARBA00042651"/>
    </source>
</evidence>
<dbReference type="AlphaFoldDB" id="A0A8C8SLL6"/>
<dbReference type="SMART" id="SM00130">
    <property type="entry name" value="KR"/>
    <property type="match status" value="1"/>
</dbReference>
<dbReference type="SUPFAM" id="SSF57440">
    <property type="entry name" value="Kringle-like"/>
    <property type="match status" value="2"/>
</dbReference>
<feature type="domain" description="Kringle" evidence="28">
    <location>
        <begin position="207"/>
        <end position="289"/>
    </location>
</feature>
<name>A0A8C8SLL6_9SAUR</name>
<dbReference type="PROSITE" id="PS50026">
    <property type="entry name" value="EGF_3"/>
    <property type="match status" value="2"/>
</dbReference>
<dbReference type="Gene3D" id="2.10.25.10">
    <property type="entry name" value="Laminin"/>
    <property type="match status" value="2"/>
</dbReference>
<proteinExistence type="predicted"/>
<dbReference type="SUPFAM" id="SSF57196">
    <property type="entry name" value="EGF/Laminin"/>
    <property type="match status" value="1"/>
</dbReference>
<dbReference type="InterPro" id="IPR033116">
    <property type="entry name" value="TRYPSIN_SER"/>
</dbReference>
<dbReference type="PROSITE" id="PS00134">
    <property type="entry name" value="TRYPSIN_HIS"/>
    <property type="match status" value="1"/>
</dbReference>
<dbReference type="InterPro" id="IPR018056">
    <property type="entry name" value="Kringle_CS"/>
</dbReference>
<dbReference type="InterPro" id="IPR000742">
    <property type="entry name" value="EGF"/>
</dbReference>
<dbReference type="CDD" id="cd00108">
    <property type="entry name" value="KR"/>
    <property type="match status" value="1"/>
</dbReference>
<evidence type="ECO:0000256" key="22">
    <source>
        <dbReference type="PROSITE-ProRule" id="PRU00121"/>
    </source>
</evidence>
<dbReference type="PROSITE" id="PS50240">
    <property type="entry name" value="TRYPSIN_DOM"/>
    <property type="match status" value="1"/>
</dbReference>
<dbReference type="PROSITE" id="PS50070">
    <property type="entry name" value="KRINGLE_2"/>
    <property type="match status" value="1"/>
</dbReference>
<dbReference type="SMART" id="SM00059">
    <property type="entry name" value="FN2"/>
    <property type="match status" value="1"/>
</dbReference>
<evidence type="ECO:0000256" key="19">
    <source>
        <dbReference type="ARBA" id="ARBA00039367"/>
    </source>
</evidence>
<dbReference type="PRINTS" id="PR00722">
    <property type="entry name" value="CHYMOTRYPSIN"/>
</dbReference>
<dbReference type="SMART" id="SM00181">
    <property type="entry name" value="EGF"/>
    <property type="match status" value="2"/>
</dbReference>
<feature type="disulfide bond" evidence="21">
    <location>
        <begin position="112"/>
        <end position="121"/>
    </location>
</feature>
<dbReference type="Gene3D" id="2.40.10.10">
    <property type="entry name" value="Trypsin-like serine proteases"/>
    <property type="match status" value="1"/>
</dbReference>
<dbReference type="SUPFAM" id="SSF50494">
    <property type="entry name" value="Trypsin-like serine proteases"/>
    <property type="match status" value="1"/>
</dbReference>
<evidence type="ECO:0000256" key="4">
    <source>
        <dbReference type="ARBA" id="ARBA00022572"/>
    </source>
</evidence>
<dbReference type="GO" id="GO:0042730">
    <property type="term" value="P:fibrinolysis"/>
    <property type="evidence" value="ECO:0007669"/>
    <property type="project" value="UniProtKB-KW"/>
</dbReference>
<evidence type="ECO:0000259" key="28">
    <source>
        <dbReference type="PROSITE" id="PS50070"/>
    </source>
</evidence>
<evidence type="ECO:0000256" key="26">
    <source>
        <dbReference type="SAM" id="SignalP"/>
    </source>
</evidence>
<dbReference type="FunFam" id="2.40.10.10:FF:000003">
    <property type="entry name" value="Transmembrane serine protease 3"/>
    <property type="match status" value="1"/>
</dbReference>
<dbReference type="GO" id="GO:0007596">
    <property type="term" value="P:blood coagulation"/>
    <property type="evidence" value="ECO:0007669"/>
    <property type="project" value="UniProtKB-KW"/>
</dbReference>
<evidence type="ECO:0000256" key="21">
    <source>
        <dbReference type="PROSITE-ProRule" id="PRU00076"/>
    </source>
</evidence>
<reference evidence="31" key="1">
    <citation type="submission" date="2025-08" db="UniProtKB">
        <authorList>
            <consortium name="Ensembl"/>
        </authorList>
    </citation>
    <scope>IDENTIFICATION</scope>
</reference>
<dbReference type="Pfam" id="PF00051">
    <property type="entry name" value="Kringle"/>
    <property type="match status" value="1"/>
</dbReference>
<dbReference type="Ensembl" id="ENSPCET00000022371.1">
    <property type="protein sequence ID" value="ENSPCEP00000021629.1"/>
    <property type="gene ID" value="ENSPCEG00000016613.1"/>
</dbReference>
<dbReference type="InterPro" id="IPR001254">
    <property type="entry name" value="Trypsin_dom"/>
</dbReference>
<dbReference type="CDD" id="cd00054">
    <property type="entry name" value="EGF_CA"/>
    <property type="match status" value="1"/>
</dbReference>
<evidence type="ECO:0000313" key="31">
    <source>
        <dbReference type="Ensembl" id="ENSPCEP00000021629.1"/>
    </source>
</evidence>
<dbReference type="FunFam" id="2.40.20.10:FF:000016">
    <property type="entry name" value="Coagulation factor XII"/>
    <property type="match status" value="1"/>
</dbReference>
<keyword evidence="32" id="KW-1185">Reference proteome</keyword>
<keyword evidence="10 24" id="KW-0720">Serine protease</keyword>
<dbReference type="GO" id="GO:0031638">
    <property type="term" value="P:zymogen activation"/>
    <property type="evidence" value="ECO:0007669"/>
    <property type="project" value="TreeGrafter"/>
</dbReference>
<evidence type="ECO:0000256" key="3">
    <source>
        <dbReference type="ARBA" id="ARBA00022536"/>
    </source>
</evidence>
<dbReference type="PROSITE" id="PS01253">
    <property type="entry name" value="FN1_1"/>
    <property type="match status" value="1"/>
</dbReference>
<feature type="chain" id="PRO_5033996697" description="Coagulation factor XII" evidence="26">
    <location>
        <begin position="17"/>
        <end position="585"/>
    </location>
</feature>
<dbReference type="CDD" id="cd00190">
    <property type="entry name" value="Tryp_SPc"/>
    <property type="match status" value="1"/>
</dbReference>
<dbReference type="Gene3D" id="2.40.20.10">
    <property type="entry name" value="Plasminogen Kringle 4"/>
    <property type="match status" value="1"/>
</dbReference>
<feature type="domain" description="EGF-like" evidence="27">
    <location>
        <begin position="165"/>
        <end position="201"/>
    </location>
</feature>
<evidence type="ECO:0000256" key="15">
    <source>
        <dbReference type="ARBA" id="ARBA00023281"/>
    </source>
</evidence>
<keyword evidence="4 22" id="KW-0420">Kringle</keyword>
<dbReference type="PROSITE" id="PS01186">
    <property type="entry name" value="EGF_2"/>
    <property type="match status" value="1"/>
</dbReference>
<evidence type="ECO:0000256" key="12">
    <source>
        <dbReference type="ARBA" id="ARBA00023145"/>
    </source>
</evidence>
<dbReference type="InterPro" id="IPR038178">
    <property type="entry name" value="Kringle_sf"/>
</dbReference>
<dbReference type="Proteomes" id="UP000694393">
    <property type="component" value="Unplaced"/>
</dbReference>
<evidence type="ECO:0000256" key="7">
    <source>
        <dbReference type="ARBA" id="ARBA00022729"/>
    </source>
</evidence>
<feature type="domain" description="Fibronectin type-II" evidence="30">
    <location>
        <begin position="34"/>
        <end position="82"/>
    </location>
</feature>
<dbReference type="GO" id="GO:0005791">
    <property type="term" value="C:rough endoplasmic reticulum"/>
    <property type="evidence" value="ECO:0007669"/>
    <property type="project" value="TreeGrafter"/>
</dbReference>
<evidence type="ECO:0000313" key="32">
    <source>
        <dbReference type="Proteomes" id="UP000694393"/>
    </source>
</evidence>
<dbReference type="PRINTS" id="PR00018">
    <property type="entry name" value="KRINGLE"/>
</dbReference>
<dbReference type="PROSITE" id="PS00022">
    <property type="entry name" value="EGF_1"/>
    <property type="match status" value="2"/>
</dbReference>
<dbReference type="InterPro" id="IPR036943">
    <property type="entry name" value="FN_type2_sf"/>
</dbReference>
<dbReference type="FunFam" id="2.10.25.10:FF:000012">
    <property type="entry name" value="Delta-like protein"/>
    <property type="match status" value="1"/>
</dbReference>